<protein>
    <recommendedName>
        <fullName evidence="2">Peptidase C45 hydrolase domain-containing protein</fullName>
    </recommendedName>
</protein>
<feature type="domain" description="Peptidase C45 hydrolase" evidence="2">
    <location>
        <begin position="142"/>
        <end position="308"/>
    </location>
</feature>
<dbReference type="InterPro" id="IPR047794">
    <property type="entry name" value="C45_proenzyme-like"/>
</dbReference>
<feature type="compositionally biased region" description="Low complexity" evidence="1">
    <location>
        <begin position="106"/>
        <end position="125"/>
    </location>
</feature>
<sequence length="375" mass="40684">MSLPVFHITGGSFYEVGVAHGRVAKDRIRGFLDLPYIGPLRSLRRSNGSVFFKELVKHNRKAFPDYADEISGIAHGAQVEEDEIWMLNLLGELDGGHRYGIPSGMTSASPPISPRTRTPTPSDSACSSFDDGHCSSFIFKDESGDLLLAHNEDWDADVADLIYLLDVTYPGDEHLVGFGYPGQFLGFAIVSNHHGLLFTQNSVFPQKLEVGLGVTFVSRLAMKAARLEDAIEVLTTPGQAWGISVNLLSQSEKIGANVEVGANGRSHVRYIAEPMAYAPHFNQYSHLIDATGWAGPGSSARTAHEQTKEPPGCLKDVTHRLCNRDGAGAVYNRTTFLSLIVEATERGAISSLWHKVPPCGSQPTCVWHLGAGIVS</sequence>
<evidence type="ECO:0000313" key="3">
    <source>
        <dbReference type="EMBL" id="CAK0873326.1"/>
    </source>
</evidence>
<dbReference type="Pfam" id="PF03417">
    <property type="entry name" value="AAT"/>
    <property type="match status" value="1"/>
</dbReference>
<evidence type="ECO:0000256" key="1">
    <source>
        <dbReference type="SAM" id="MobiDB-lite"/>
    </source>
</evidence>
<feature type="region of interest" description="Disordered" evidence="1">
    <location>
        <begin position="105"/>
        <end position="125"/>
    </location>
</feature>
<dbReference type="Proteomes" id="UP001189429">
    <property type="component" value="Unassembled WGS sequence"/>
</dbReference>
<dbReference type="PANTHER" id="PTHR34180">
    <property type="entry name" value="PEPTIDASE C45"/>
    <property type="match status" value="1"/>
</dbReference>
<name>A0ABN9VJ92_9DINO</name>
<gene>
    <name evidence="3" type="ORF">PCOR1329_LOCUS58573</name>
</gene>
<reference evidence="3" key="1">
    <citation type="submission" date="2023-10" db="EMBL/GenBank/DDBJ databases">
        <authorList>
            <person name="Chen Y."/>
            <person name="Shah S."/>
            <person name="Dougan E. K."/>
            <person name="Thang M."/>
            <person name="Chan C."/>
        </authorList>
    </citation>
    <scope>NUCLEOTIDE SEQUENCE [LARGE SCALE GENOMIC DNA]</scope>
</reference>
<proteinExistence type="predicted"/>
<accession>A0ABN9VJ92</accession>
<dbReference type="Gene3D" id="1.10.10.2120">
    <property type="match status" value="1"/>
</dbReference>
<dbReference type="InterPro" id="IPR005079">
    <property type="entry name" value="Peptidase_C45_hydrolase"/>
</dbReference>
<comment type="caution">
    <text evidence="3">The sequence shown here is derived from an EMBL/GenBank/DDBJ whole genome shotgun (WGS) entry which is preliminary data.</text>
</comment>
<organism evidence="3 4">
    <name type="scientific">Prorocentrum cordatum</name>
    <dbReference type="NCBI Taxonomy" id="2364126"/>
    <lineage>
        <taxon>Eukaryota</taxon>
        <taxon>Sar</taxon>
        <taxon>Alveolata</taxon>
        <taxon>Dinophyceae</taxon>
        <taxon>Prorocentrales</taxon>
        <taxon>Prorocentraceae</taxon>
        <taxon>Prorocentrum</taxon>
    </lineage>
</organism>
<evidence type="ECO:0000259" key="2">
    <source>
        <dbReference type="Pfam" id="PF03417"/>
    </source>
</evidence>
<dbReference type="NCBIfam" id="NF040521">
    <property type="entry name" value="C45_proenzyme"/>
    <property type="match status" value="1"/>
</dbReference>
<evidence type="ECO:0000313" key="4">
    <source>
        <dbReference type="Proteomes" id="UP001189429"/>
    </source>
</evidence>
<dbReference type="Gene3D" id="3.60.60.10">
    <property type="entry name" value="Penicillin V Acylase, Chain A"/>
    <property type="match status" value="1"/>
</dbReference>
<dbReference type="InterPro" id="IPR047801">
    <property type="entry name" value="Peptidase_C45"/>
</dbReference>
<dbReference type="EMBL" id="CAUYUJ010017270">
    <property type="protein sequence ID" value="CAK0873326.1"/>
    <property type="molecule type" value="Genomic_DNA"/>
</dbReference>
<keyword evidence="4" id="KW-1185">Reference proteome</keyword>
<dbReference type="PANTHER" id="PTHR34180:SF1">
    <property type="entry name" value="BETA-ALANYL-DOPAMINE_CARCININE HYDROLASE"/>
    <property type="match status" value="1"/>
</dbReference>